<keyword evidence="2" id="KW-1185">Reference proteome</keyword>
<dbReference type="PANTHER" id="PTHR37841">
    <property type="entry name" value="GLR2918 PROTEIN"/>
    <property type="match status" value="1"/>
</dbReference>
<dbReference type="Proteomes" id="UP000005938">
    <property type="component" value="Unassembled WGS sequence"/>
</dbReference>
<dbReference type="eggNOG" id="COG0515">
    <property type="taxonomic scope" value="Bacteria"/>
</dbReference>
<accession>I0W7H4</accession>
<evidence type="ECO:0000313" key="2">
    <source>
        <dbReference type="Proteomes" id="UP000005938"/>
    </source>
</evidence>
<dbReference type="SUPFAM" id="SSF69360">
    <property type="entry name" value="Cell wall binding repeat"/>
    <property type="match status" value="1"/>
</dbReference>
<dbReference type="InterPro" id="IPR032774">
    <property type="entry name" value="WG_beta_rep"/>
</dbReference>
<dbReference type="Pfam" id="PF14903">
    <property type="entry name" value="WG_beta_rep"/>
    <property type="match status" value="4"/>
</dbReference>
<proteinExistence type="predicted"/>
<organism evidence="1 2">
    <name type="scientific">Imtechella halotolerans K1</name>
    <dbReference type="NCBI Taxonomy" id="946077"/>
    <lineage>
        <taxon>Bacteria</taxon>
        <taxon>Pseudomonadati</taxon>
        <taxon>Bacteroidota</taxon>
        <taxon>Flavobacteriia</taxon>
        <taxon>Flavobacteriales</taxon>
        <taxon>Flavobacteriaceae</taxon>
        <taxon>Imtechella</taxon>
    </lineage>
</organism>
<dbReference type="EMBL" id="AJJU01000037">
    <property type="protein sequence ID" value="EID72340.1"/>
    <property type="molecule type" value="Genomic_DNA"/>
</dbReference>
<sequence>MIIKMRILLTILGILISISSFTQELDKSEIVPFRSRKNGKVGYMNENNEIIVEPQYTSGTYFNNKKYATVSIGNDSLERFAVIDLKGNYFIGFDEGYEHIGLNYTFENWILISKVGKYGYMNEEKEILIPLEYEQLGGFFGQLAFAEKDNKYGYIDSVNRILIGFQFDKASNFGNLQPDGFRYAMVEKDHKTGYINNNGELVISFLYEEAYSFHNGLAVVKKDEKFGCVNTKGAVVIPFVFDHITNSGEIIKARKELTSSKEFYFDRQGTLIGTSTN</sequence>
<reference evidence="1 2" key="1">
    <citation type="journal article" date="2012" name="J. Bacteriol.">
        <title>Genome Sequence of the Halotolerant Bacterium Imtechella halotolerans K1T.</title>
        <authorList>
            <person name="Kumar S."/>
            <person name="Vikram S."/>
            <person name="Subramanian S."/>
            <person name="Raghava G.P."/>
            <person name="Pinnaka A.K."/>
        </authorList>
    </citation>
    <scope>NUCLEOTIDE SEQUENCE [LARGE SCALE GENOMIC DNA]</scope>
    <source>
        <strain evidence="1 2">K1</strain>
    </source>
</reference>
<dbReference type="PANTHER" id="PTHR37841:SF1">
    <property type="entry name" value="DUF3298 DOMAIN-CONTAINING PROTEIN"/>
    <property type="match status" value="1"/>
</dbReference>
<dbReference type="STRING" id="946077.W5A_12571"/>
<evidence type="ECO:0008006" key="3">
    <source>
        <dbReference type="Google" id="ProtNLM"/>
    </source>
</evidence>
<dbReference type="AlphaFoldDB" id="I0W7H4"/>
<name>I0W7H4_9FLAO</name>
<gene>
    <name evidence="1" type="ORF">W5A_12571</name>
</gene>
<protein>
    <recommendedName>
        <fullName evidence="3">KWG repeat-containing protein</fullName>
    </recommendedName>
</protein>
<evidence type="ECO:0000313" key="1">
    <source>
        <dbReference type="EMBL" id="EID72340.1"/>
    </source>
</evidence>
<comment type="caution">
    <text evidence="1">The sequence shown here is derived from an EMBL/GenBank/DDBJ whole genome shotgun (WGS) entry which is preliminary data.</text>
</comment>